<evidence type="ECO:0000256" key="1">
    <source>
        <dbReference type="SAM" id="MobiDB-lite"/>
    </source>
</evidence>
<feature type="compositionally biased region" description="Gly residues" evidence="1">
    <location>
        <begin position="232"/>
        <end position="249"/>
    </location>
</feature>
<feature type="compositionally biased region" description="Gly residues" evidence="1">
    <location>
        <begin position="284"/>
        <end position="295"/>
    </location>
</feature>
<evidence type="ECO:0000313" key="3">
    <source>
        <dbReference type="Proteomes" id="UP000094094"/>
    </source>
</evidence>
<feature type="compositionally biased region" description="Low complexity" evidence="1">
    <location>
        <begin position="354"/>
        <end position="384"/>
    </location>
</feature>
<dbReference type="KEGG" id="slc:SL103_26415"/>
<dbReference type="AlphaFoldDB" id="A0A1D7VRF7"/>
<feature type="region of interest" description="Disordered" evidence="1">
    <location>
        <begin position="226"/>
        <end position="296"/>
    </location>
</feature>
<gene>
    <name evidence="2" type="ORF">SL103_26415</name>
</gene>
<proteinExistence type="predicted"/>
<accession>A0A1D7VRF7</accession>
<feature type="region of interest" description="Disordered" evidence="1">
    <location>
        <begin position="351"/>
        <end position="384"/>
    </location>
</feature>
<organism evidence="2 3">
    <name type="scientific">Streptomyces lydicus</name>
    <dbReference type="NCBI Taxonomy" id="47763"/>
    <lineage>
        <taxon>Bacteria</taxon>
        <taxon>Bacillati</taxon>
        <taxon>Actinomycetota</taxon>
        <taxon>Actinomycetes</taxon>
        <taxon>Kitasatosporales</taxon>
        <taxon>Streptomycetaceae</taxon>
        <taxon>Streptomyces</taxon>
    </lineage>
</organism>
<protein>
    <submittedName>
        <fullName evidence="2">Biotin transporter BioY</fullName>
    </submittedName>
</protein>
<dbReference type="RefSeq" id="WP_069571422.1">
    <property type="nucleotide sequence ID" value="NZ_CP017157.1"/>
</dbReference>
<dbReference type="OrthoDB" id="3252194at2"/>
<reference evidence="2 3" key="1">
    <citation type="submission" date="2016-09" db="EMBL/GenBank/DDBJ databases">
        <title>Complete genome sequencing of Streptomyces lydicus 103 and metabolic pathways analysis of antibiotic biosynthesis.</title>
        <authorList>
            <person name="Jia N."/>
            <person name="Ding M.-Z."/>
            <person name="Gao F."/>
            <person name="Yuan Y.-J."/>
        </authorList>
    </citation>
    <scope>NUCLEOTIDE SEQUENCE [LARGE SCALE GENOMIC DNA]</scope>
    <source>
        <strain evidence="2 3">103</strain>
    </source>
</reference>
<sequence length="533" mass="52423">MNSDSERPAVTELRLSAFKAHRGVVLPLGPLTLLSGGSGSGKSSALQAYEILARLGSGQSLARAVRDVAGGPSACVPAGARPDEQGRRGFRIGCTVSGPVGPVSLDLAVQAEPELRVVGERLTGGGETLLTTALTDPDRPAVQAAWHTAGATPVTRAPLPDDRLGTSLLPLRVAGKTAGQRLVLAAAEQVVVALRSAFVCDPRPEVMRGTDGARAAGGAGLPAATGAAGPSGVAGGAGGSAGRGSGVRGGRGRGAGKARGTGAAVAAGGDGGTAGAWGARGRKGSGVGGEGGVGGREVEEVHDEGRLRSSCDNLPAVLARTSQECARRHAVLVAAVREACVGPVDGLRAVPRRAGATGSGTTDSGVTDPRAPGATGATGSGAAAAGVTGAGATGAGVAAAVSGAGRGGTVGTHSGAGLCEAGVQVVLDRGALGEMPVEQLGDGELRFLALALVLLTGPGVLAMDPAGEIPSAHQQMTVMADGMDRCMDRRQARELVSLAVRMAERGHVRLLGTVRDPSVAEGLPGVQVLHLDE</sequence>
<dbReference type="Proteomes" id="UP000094094">
    <property type="component" value="Chromosome"/>
</dbReference>
<name>A0A1D7VRF7_9ACTN</name>
<keyword evidence="3" id="KW-1185">Reference proteome</keyword>
<evidence type="ECO:0000313" key="2">
    <source>
        <dbReference type="EMBL" id="AOP49311.1"/>
    </source>
</evidence>
<dbReference type="EMBL" id="CP017157">
    <property type="protein sequence ID" value="AOP49311.1"/>
    <property type="molecule type" value="Genomic_DNA"/>
</dbReference>